<organism evidence="1">
    <name type="scientific">marine sediment metagenome</name>
    <dbReference type="NCBI Taxonomy" id="412755"/>
    <lineage>
        <taxon>unclassified sequences</taxon>
        <taxon>metagenomes</taxon>
        <taxon>ecological metagenomes</taxon>
    </lineage>
</organism>
<reference evidence="1" key="1">
    <citation type="journal article" date="2015" name="Nature">
        <title>Complex archaea that bridge the gap between prokaryotes and eukaryotes.</title>
        <authorList>
            <person name="Spang A."/>
            <person name="Saw J.H."/>
            <person name="Jorgensen S.L."/>
            <person name="Zaremba-Niedzwiedzka K."/>
            <person name="Martijn J."/>
            <person name="Lind A.E."/>
            <person name="van Eijk R."/>
            <person name="Schleper C."/>
            <person name="Guy L."/>
            <person name="Ettema T.J."/>
        </authorList>
    </citation>
    <scope>NUCLEOTIDE SEQUENCE</scope>
</reference>
<name>A0A0F9J0Z7_9ZZZZ</name>
<evidence type="ECO:0000313" key="1">
    <source>
        <dbReference type="EMBL" id="KKM63279.1"/>
    </source>
</evidence>
<proteinExistence type="predicted"/>
<dbReference type="AlphaFoldDB" id="A0A0F9J0Z7"/>
<gene>
    <name evidence="1" type="ORF">LCGC14_1513050</name>
</gene>
<accession>A0A0F9J0Z7</accession>
<dbReference type="EMBL" id="LAZR01011129">
    <property type="protein sequence ID" value="KKM63279.1"/>
    <property type="molecule type" value="Genomic_DNA"/>
</dbReference>
<protein>
    <submittedName>
        <fullName evidence="1">Uncharacterized protein</fullName>
    </submittedName>
</protein>
<sequence>MDSETAKQTALRMAAIRRTNKSIHNQACELQKKSEGFDDLLNACKNARIELSTLYGQYMNTRAGACPSMSTIQECRAAIAQAEGTADAT</sequence>
<comment type="caution">
    <text evidence="1">The sequence shown here is derived from an EMBL/GenBank/DDBJ whole genome shotgun (WGS) entry which is preliminary data.</text>
</comment>